<evidence type="ECO:0000313" key="4">
    <source>
        <dbReference type="Proteomes" id="UP000313359"/>
    </source>
</evidence>
<evidence type="ECO:0000256" key="1">
    <source>
        <dbReference type="ARBA" id="ARBA00022801"/>
    </source>
</evidence>
<sequence length="338" mass="37458">MGYDLDPELAAALAANPAFTQAPPPPPPGVSEWEFARQLSSQFALAPMVEYYKKRLPDPSLYTVIDKRISVEDPSGEIIVRYVRPSGEGETFPVLVWYHGGGYVIGDLNMDDNHLRTIAVDLKLAIVNVDYRLAPEFPFPTPIEDCYTALKWVVENTAELKIDLKKGFLVGGDSGGANASAALAIRARDDPFFAGRQLTGQYLREPAIAYPGAHPEKYKAEIRSFDEYTDTPLMNKGLVEHFFRAYGATPSDVRVSPIRASSHAGLPPAFIQVQEFDPVRDDGILYEKVLREAGVPAKLIQYKGCLHGFHYTFPHIGAAVKIDHDARDGLRWLLKQGE</sequence>
<dbReference type="InterPro" id="IPR013094">
    <property type="entry name" value="AB_hydrolase_3"/>
</dbReference>
<evidence type="ECO:0000313" key="3">
    <source>
        <dbReference type="EMBL" id="RPD59231.1"/>
    </source>
</evidence>
<dbReference type="GO" id="GO:0016787">
    <property type="term" value="F:hydrolase activity"/>
    <property type="evidence" value="ECO:0007669"/>
    <property type="project" value="UniProtKB-KW"/>
</dbReference>
<reference evidence="3" key="1">
    <citation type="journal article" date="2018" name="Genome Biol. Evol.">
        <title>Genomics and development of Lentinus tigrinus, a white-rot wood-decaying mushroom with dimorphic fruiting bodies.</title>
        <authorList>
            <person name="Wu B."/>
            <person name="Xu Z."/>
            <person name="Knudson A."/>
            <person name="Carlson A."/>
            <person name="Chen N."/>
            <person name="Kovaka S."/>
            <person name="LaButti K."/>
            <person name="Lipzen A."/>
            <person name="Pennachio C."/>
            <person name="Riley R."/>
            <person name="Schakwitz W."/>
            <person name="Umezawa K."/>
            <person name="Ohm R.A."/>
            <person name="Grigoriev I.V."/>
            <person name="Nagy L.G."/>
            <person name="Gibbons J."/>
            <person name="Hibbett D."/>
        </authorList>
    </citation>
    <scope>NUCLEOTIDE SEQUENCE [LARGE SCALE GENOMIC DNA]</scope>
    <source>
        <strain evidence="3">ALCF2SS1-6</strain>
    </source>
</reference>
<dbReference type="EMBL" id="ML122271">
    <property type="protein sequence ID" value="RPD59231.1"/>
    <property type="molecule type" value="Genomic_DNA"/>
</dbReference>
<dbReference type="SUPFAM" id="SSF53474">
    <property type="entry name" value="alpha/beta-Hydrolases"/>
    <property type="match status" value="1"/>
</dbReference>
<name>A0A5C2S6E1_9APHY</name>
<protein>
    <recommendedName>
        <fullName evidence="2">Alpha/beta hydrolase fold-3 domain-containing protein</fullName>
    </recommendedName>
</protein>
<dbReference type="InterPro" id="IPR029058">
    <property type="entry name" value="AB_hydrolase_fold"/>
</dbReference>
<dbReference type="PANTHER" id="PTHR48081:SF8">
    <property type="entry name" value="ALPHA_BETA HYDROLASE FOLD-3 DOMAIN-CONTAINING PROTEIN-RELATED"/>
    <property type="match status" value="1"/>
</dbReference>
<dbReference type="InterPro" id="IPR050300">
    <property type="entry name" value="GDXG_lipolytic_enzyme"/>
</dbReference>
<dbReference type="OrthoDB" id="408631at2759"/>
<keyword evidence="4" id="KW-1185">Reference proteome</keyword>
<evidence type="ECO:0000259" key="2">
    <source>
        <dbReference type="Pfam" id="PF07859"/>
    </source>
</evidence>
<accession>A0A5C2S6E1</accession>
<dbReference type="Pfam" id="PF07859">
    <property type="entry name" value="Abhydrolase_3"/>
    <property type="match status" value="1"/>
</dbReference>
<feature type="domain" description="Alpha/beta hydrolase fold-3" evidence="2">
    <location>
        <begin position="95"/>
        <end position="310"/>
    </location>
</feature>
<dbReference type="Gene3D" id="3.40.50.1820">
    <property type="entry name" value="alpha/beta hydrolase"/>
    <property type="match status" value="1"/>
</dbReference>
<keyword evidence="1" id="KW-0378">Hydrolase</keyword>
<dbReference type="PANTHER" id="PTHR48081">
    <property type="entry name" value="AB HYDROLASE SUPERFAMILY PROTEIN C4A8.06C"/>
    <property type="match status" value="1"/>
</dbReference>
<proteinExistence type="predicted"/>
<dbReference type="AlphaFoldDB" id="A0A5C2S6E1"/>
<gene>
    <name evidence="3" type="ORF">L227DRAFT_576451</name>
</gene>
<dbReference type="STRING" id="1328759.A0A5C2S6E1"/>
<organism evidence="3 4">
    <name type="scientific">Lentinus tigrinus ALCF2SS1-6</name>
    <dbReference type="NCBI Taxonomy" id="1328759"/>
    <lineage>
        <taxon>Eukaryota</taxon>
        <taxon>Fungi</taxon>
        <taxon>Dikarya</taxon>
        <taxon>Basidiomycota</taxon>
        <taxon>Agaricomycotina</taxon>
        <taxon>Agaricomycetes</taxon>
        <taxon>Polyporales</taxon>
        <taxon>Polyporaceae</taxon>
        <taxon>Lentinus</taxon>
    </lineage>
</organism>
<dbReference type="Proteomes" id="UP000313359">
    <property type="component" value="Unassembled WGS sequence"/>
</dbReference>